<name>A0A5B9P821_9BACT</name>
<accession>A0A5B9P821</accession>
<organism evidence="1 2">
    <name type="scientific">Mariniblastus fucicola</name>
    <dbReference type="NCBI Taxonomy" id="980251"/>
    <lineage>
        <taxon>Bacteria</taxon>
        <taxon>Pseudomonadati</taxon>
        <taxon>Planctomycetota</taxon>
        <taxon>Planctomycetia</taxon>
        <taxon>Pirellulales</taxon>
        <taxon>Pirellulaceae</taxon>
        <taxon>Mariniblastus</taxon>
    </lineage>
</organism>
<dbReference type="OrthoDB" id="877274at2"/>
<dbReference type="AlphaFoldDB" id="A0A5B9P821"/>
<evidence type="ECO:0000313" key="1">
    <source>
        <dbReference type="EMBL" id="QEG21365.1"/>
    </source>
</evidence>
<evidence type="ECO:0000313" key="2">
    <source>
        <dbReference type="Proteomes" id="UP000322214"/>
    </source>
</evidence>
<protein>
    <submittedName>
        <fullName evidence="1">Uncharacterized protein</fullName>
    </submittedName>
</protein>
<dbReference type="RefSeq" id="WP_075081645.1">
    <property type="nucleotide sequence ID" value="NZ_CP042912.1"/>
</dbReference>
<dbReference type="EMBL" id="CP042912">
    <property type="protein sequence ID" value="QEG21365.1"/>
    <property type="molecule type" value="Genomic_DNA"/>
</dbReference>
<proteinExistence type="predicted"/>
<sequence>MQFYKYWARATASTYTPRDETVFRSATGYSNRSIEEAFRMAEQRAEQMSKHWADANRSEYYGVGIGERPIREAVIEQFSDGDQTDPYAIISRNSYGVLVLNVTDVLFADVDLPTRLPKKSLVGSILNMLGIEKPEPTFEQRLVEKIKRLVATDPTLGLRVYRTAMGYRIAVTSRRIPSSEAKAKEVLKWLGSDKLYVSLCYSQDCYRARLTPKPWRCGMRNLLIRFPYESKEVEAQFENWKREYESVSSRFATCVLVGEFGSDRVDPRVESVLKLHDHFVLNDSKPLA</sequence>
<dbReference type="KEGG" id="mff:MFFC18_12210"/>
<keyword evidence="2" id="KW-1185">Reference proteome</keyword>
<dbReference type="Proteomes" id="UP000322214">
    <property type="component" value="Chromosome"/>
</dbReference>
<gene>
    <name evidence="1" type="ORF">MFFC18_12210</name>
</gene>
<reference evidence="1 2" key="1">
    <citation type="submission" date="2019-08" db="EMBL/GenBank/DDBJ databases">
        <title>Deep-cultivation of Planctomycetes and their phenomic and genomic characterization uncovers novel biology.</title>
        <authorList>
            <person name="Wiegand S."/>
            <person name="Jogler M."/>
            <person name="Boedeker C."/>
            <person name="Pinto D."/>
            <person name="Vollmers J."/>
            <person name="Rivas-Marin E."/>
            <person name="Kohn T."/>
            <person name="Peeters S.H."/>
            <person name="Heuer A."/>
            <person name="Rast P."/>
            <person name="Oberbeckmann S."/>
            <person name="Bunk B."/>
            <person name="Jeske O."/>
            <person name="Meyerdierks A."/>
            <person name="Storesund J.E."/>
            <person name="Kallscheuer N."/>
            <person name="Luecker S."/>
            <person name="Lage O.M."/>
            <person name="Pohl T."/>
            <person name="Merkel B.J."/>
            <person name="Hornburger P."/>
            <person name="Mueller R.-W."/>
            <person name="Bruemmer F."/>
            <person name="Labrenz M."/>
            <person name="Spormann A.M."/>
            <person name="Op den Camp H."/>
            <person name="Overmann J."/>
            <person name="Amann R."/>
            <person name="Jetten M.S.M."/>
            <person name="Mascher T."/>
            <person name="Medema M.H."/>
            <person name="Devos D.P."/>
            <person name="Kaster A.-K."/>
            <person name="Ovreas L."/>
            <person name="Rohde M."/>
            <person name="Galperin M.Y."/>
            <person name="Jogler C."/>
        </authorList>
    </citation>
    <scope>NUCLEOTIDE SEQUENCE [LARGE SCALE GENOMIC DNA]</scope>
    <source>
        <strain evidence="1 2">FC18</strain>
    </source>
</reference>